<dbReference type="InterPro" id="IPR055251">
    <property type="entry name" value="SOS1_NGEF_PH"/>
</dbReference>
<dbReference type="SUPFAM" id="SSF50729">
    <property type="entry name" value="PH domain-like"/>
    <property type="match status" value="1"/>
</dbReference>
<dbReference type="PROSITE" id="PS50003">
    <property type="entry name" value="PH_DOMAIN"/>
    <property type="match status" value="1"/>
</dbReference>
<dbReference type="InterPro" id="IPR011993">
    <property type="entry name" value="PH-like_dom_sf"/>
</dbReference>
<dbReference type="Proteomes" id="UP000504634">
    <property type="component" value="Unplaced"/>
</dbReference>
<gene>
    <name evidence="5" type="primary">LOC115632661</name>
</gene>
<dbReference type="InterPro" id="IPR000219">
    <property type="entry name" value="DH_dom"/>
</dbReference>
<dbReference type="AlphaFoldDB" id="A0A6J2UBL3"/>
<dbReference type="PANTHER" id="PTHR22826:SF106">
    <property type="entry name" value="TRIO, ISOFORM A"/>
    <property type="match status" value="1"/>
</dbReference>
<dbReference type="Gene3D" id="2.30.29.30">
    <property type="entry name" value="Pleckstrin-homology domain (PH domain)/Phosphotyrosine-binding domain (PTB)"/>
    <property type="match status" value="1"/>
</dbReference>
<proteinExistence type="predicted"/>
<evidence type="ECO:0000313" key="5">
    <source>
        <dbReference type="RefSeq" id="XP_030385754.1"/>
    </source>
</evidence>
<keyword evidence="1" id="KW-0344">Guanine-nucleotide releasing factor</keyword>
<dbReference type="GO" id="GO:0005737">
    <property type="term" value="C:cytoplasm"/>
    <property type="evidence" value="ECO:0007669"/>
    <property type="project" value="TreeGrafter"/>
</dbReference>
<protein>
    <submittedName>
        <fullName evidence="5">Rho guanine nucleotide exchange factor 25-like</fullName>
    </submittedName>
</protein>
<evidence type="ECO:0000259" key="2">
    <source>
        <dbReference type="PROSITE" id="PS50003"/>
    </source>
</evidence>
<name>A0A6J2UBL3_DROLE</name>
<dbReference type="PANTHER" id="PTHR22826">
    <property type="entry name" value="RHO GUANINE EXCHANGE FACTOR-RELATED"/>
    <property type="match status" value="1"/>
</dbReference>
<accession>A0A6J2UBL3</accession>
<dbReference type="InterPro" id="IPR051336">
    <property type="entry name" value="RhoGEF_Guanine_NuclExch_SF"/>
</dbReference>
<feature type="domain" description="DH" evidence="3">
    <location>
        <begin position="1"/>
        <end position="90"/>
    </location>
</feature>
<reference evidence="5" key="1">
    <citation type="submission" date="2025-08" db="UniProtKB">
        <authorList>
            <consortium name="RefSeq"/>
        </authorList>
    </citation>
    <scope>IDENTIFICATION</scope>
    <source>
        <strain evidence="5">11010-0011.00</strain>
        <tissue evidence="5">Whole body</tissue>
    </source>
</reference>
<dbReference type="GeneID" id="115632661"/>
<dbReference type="InterPro" id="IPR001849">
    <property type="entry name" value="PH_domain"/>
</dbReference>
<dbReference type="Pfam" id="PF22697">
    <property type="entry name" value="SOS1_NGEF_PH"/>
    <property type="match status" value="1"/>
</dbReference>
<feature type="domain" description="PH" evidence="2">
    <location>
        <begin position="103"/>
        <end position="213"/>
    </location>
</feature>
<keyword evidence="4" id="KW-1185">Reference proteome</keyword>
<dbReference type="GO" id="GO:0019898">
    <property type="term" value="C:extrinsic component of membrane"/>
    <property type="evidence" value="ECO:0007669"/>
    <property type="project" value="TreeGrafter"/>
</dbReference>
<dbReference type="OrthoDB" id="10256089at2759"/>
<evidence type="ECO:0000259" key="3">
    <source>
        <dbReference type="PROSITE" id="PS50010"/>
    </source>
</evidence>
<organism evidence="4 5">
    <name type="scientific">Drosophila lebanonensis</name>
    <name type="common">Fruit fly</name>
    <name type="synonym">Scaptodrosophila lebanonensis</name>
    <dbReference type="NCBI Taxonomy" id="7225"/>
    <lineage>
        <taxon>Eukaryota</taxon>
        <taxon>Metazoa</taxon>
        <taxon>Ecdysozoa</taxon>
        <taxon>Arthropoda</taxon>
        <taxon>Hexapoda</taxon>
        <taxon>Insecta</taxon>
        <taxon>Pterygota</taxon>
        <taxon>Neoptera</taxon>
        <taxon>Endopterygota</taxon>
        <taxon>Diptera</taxon>
        <taxon>Brachycera</taxon>
        <taxon>Muscomorpha</taxon>
        <taxon>Ephydroidea</taxon>
        <taxon>Drosophilidae</taxon>
        <taxon>Scaptodrosophila</taxon>
    </lineage>
</organism>
<evidence type="ECO:0000256" key="1">
    <source>
        <dbReference type="ARBA" id="ARBA00022658"/>
    </source>
</evidence>
<dbReference type="InterPro" id="IPR035899">
    <property type="entry name" value="DBL_dom_sf"/>
</dbReference>
<dbReference type="SUPFAM" id="SSF48065">
    <property type="entry name" value="DBL homology domain (DH-domain)"/>
    <property type="match status" value="1"/>
</dbReference>
<dbReference type="PROSITE" id="PS50010">
    <property type="entry name" value="DH_2"/>
    <property type="match status" value="1"/>
</dbReference>
<dbReference type="RefSeq" id="XP_030385754.1">
    <property type="nucleotide sequence ID" value="XM_030529894.1"/>
</dbReference>
<dbReference type="GO" id="GO:0005085">
    <property type="term" value="F:guanyl-nucleotide exchange factor activity"/>
    <property type="evidence" value="ECO:0007669"/>
    <property type="project" value="UniProtKB-KW"/>
</dbReference>
<dbReference type="Gene3D" id="1.20.900.10">
    <property type="entry name" value="Dbl homology (DH) domain"/>
    <property type="match status" value="1"/>
</dbReference>
<sequence>MYYYYAGNQPLSELIINAHHSYFNSIREILGHHINLSGLTLKLVQRIALYEMWLKQLTEQSLSAGLIEEAAIVGEAYQQMNITVKKVQELLTVIPNLHGFNGDITDQGNLLLQGPLTCCIDVIQKHFELYVYLFQRIILFADIEKVKPPSIQTPKFNYRTHIHVHNMHLKELGENSFLLKSIVLNLPVLNIVCQAPTAESYSEWIRILNSVLVKPSKP</sequence>
<dbReference type="GO" id="GO:0007411">
    <property type="term" value="P:axon guidance"/>
    <property type="evidence" value="ECO:0007669"/>
    <property type="project" value="TreeGrafter"/>
</dbReference>
<evidence type="ECO:0000313" key="4">
    <source>
        <dbReference type="Proteomes" id="UP000504634"/>
    </source>
</evidence>